<dbReference type="Proteomes" id="UP001384053">
    <property type="component" value="Segment"/>
</dbReference>
<accession>A0ABZ2GZK1</accession>
<sequence length="60" mass="6642">MFMQHVIATKDAATGELTPAGCFTYPLDYTDKKVKQLVGEKLNRNPDAVFITNSTPVVVR</sequence>
<evidence type="ECO:0000313" key="2">
    <source>
        <dbReference type="Proteomes" id="UP001384053"/>
    </source>
</evidence>
<reference evidence="1 2" key="1">
    <citation type="submission" date="2024-01" db="EMBL/GenBank/DDBJ databases">
        <title>Novel lytic viruses for Xanthomonas sp. and Stenotrophomonas maltophilia.</title>
        <authorList>
            <person name="Petrzik K."/>
            <person name="Brazdova S."/>
            <person name="Sovova L."/>
            <person name="Neoralova M."/>
        </authorList>
    </citation>
    <scope>NUCLEOTIDE SEQUENCE [LARGE SCALE GENOMIC DNA]</scope>
</reference>
<dbReference type="EMBL" id="PP079415">
    <property type="protein sequence ID" value="WWO60287.1"/>
    <property type="molecule type" value="Genomic_DNA"/>
</dbReference>
<proteinExistence type="predicted"/>
<keyword evidence="2" id="KW-1185">Reference proteome</keyword>
<protein>
    <submittedName>
        <fullName evidence="1">Uncharacterized protein</fullName>
    </submittedName>
</protein>
<organism evidence="1 2">
    <name type="scientific">Xanthomonas phage SB4</name>
    <dbReference type="NCBI Taxonomy" id="3117473"/>
    <lineage>
        <taxon>Viruses</taxon>
        <taxon>Duplodnaviria</taxon>
        <taxon>Heunggongvirae</taxon>
        <taxon>Uroviricota</taxon>
        <taxon>Caudoviricetes</taxon>
        <taxon>Autographivirales</taxon>
        <taxon>Autonotataviridae</taxon>
        <taxon>Gujervirinae</taxon>
        <taxon>Ceskevirus</taxon>
        <taxon>Ceskevirus SB4</taxon>
    </lineage>
</organism>
<name>A0ABZ2GZK1_9CAUD</name>
<evidence type="ECO:0000313" key="1">
    <source>
        <dbReference type="EMBL" id="WWO60287.1"/>
    </source>
</evidence>